<dbReference type="FunFam" id="1.10.1740.110:FF:000001">
    <property type="entry name" value="Homoserine O-acetyltransferase"/>
    <property type="match status" value="1"/>
</dbReference>
<evidence type="ECO:0000256" key="1">
    <source>
        <dbReference type="ARBA" id="ARBA00003082"/>
    </source>
</evidence>
<dbReference type="Pfam" id="PF00571">
    <property type="entry name" value="CBS"/>
    <property type="match status" value="2"/>
</dbReference>
<evidence type="ECO:0000256" key="3">
    <source>
        <dbReference type="ARBA" id="ARBA00022490"/>
    </source>
</evidence>
<dbReference type="InterPro" id="IPR000073">
    <property type="entry name" value="AB_hydrolase_1"/>
</dbReference>
<protein>
    <recommendedName>
        <fullName evidence="10">Homoserine O-acetyltransferase</fullName>
        <shortName evidence="10">HAT</shortName>
        <ecNumber evidence="10">2.3.1.31</ecNumber>
    </recommendedName>
    <alternativeName>
        <fullName evidence="10">Homoserine transacetylase</fullName>
        <shortName evidence="10">HTA</shortName>
    </alternativeName>
</protein>
<dbReference type="SMART" id="SM00116">
    <property type="entry name" value="CBS"/>
    <property type="match status" value="2"/>
</dbReference>
<feature type="domain" description="CBS" evidence="12">
    <location>
        <begin position="437"/>
        <end position="491"/>
    </location>
</feature>
<dbReference type="RefSeq" id="WP_100815350.1">
    <property type="nucleotide sequence ID" value="NZ_CP017803.1"/>
</dbReference>
<evidence type="ECO:0000256" key="10">
    <source>
        <dbReference type="HAMAP-Rule" id="MF_00296"/>
    </source>
</evidence>
<dbReference type="InterPro" id="IPR029058">
    <property type="entry name" value="AB_hydrolase_fold"/>
</dbReference>
<evidence type="ECO:0000256" key="11">
    <source>
        <dbReference type="PROSITE-ProRule" id="PRU00703"/>
    </source>
</evidence>
<dbReference type="GO" id="GO:0005737">
    <property type="term" value="C:cytoplasm"/>
    <property type="evidence" value="ECO:0007669"/>
    <property type="project" value="UniProtKB-SubCell"/>
</dbReference>
<dbReference type="GO" id="GO:0009092">
    <property type="term" value="P:homoserine metabolic process"/>
    <property type="evidence" value="ECO:0007669"/>
    <property type="project" value="TreeGrafter"/>
</dbReference>
<proteinExistence type="inferred from homology"/>
<dbReference type="PANTHER" id="PTHR32268">
    <property type="entry name" value="HOMOSERINE O-ACETYLTRANSFERASE"/>
    <property type="match status" value="1"/>
</dbReference>
<comment type="catalytic activity">
    <reaction evidence="9 10">
        <text>L-homoserine + acetyl-CoA = O-acetyl-L-homoserine + CoA</text>
        <dbReference type="Rhea" id="RHEA:13701"/>
        <dbReference type="ChEBI" id="CHEBI:57287"/>
        <dbReference type="ChEBI" id="CHEBI:57288"/>
        <dbReference type="ChEBI" id="CHEBI:57476"/>
        <dbReference type="ChEBI" id="CHEBI:57716"/>
        <dbReference type="EC" id="2.3.1.31"/>
    </reaction>
</comment>
<feature type="domain" description="CBS" evidence="12">
    <location>
        <begin position="376"/>
        <end position="433"/>
    </location>
</feature>
<evidence type="ECO:0000259" key="12">
    <source>
        <dbReference type="PROSITE" id="PS51371"/>
    </source>
</evidence>
<evidence type="ECO:0000256" key="5">
    <source>
        <dbReference type="ARBA" id="ARBA00022679"/>
    </source>
</evidence>
<keyword evidence="8 10" id="KW-0012">Acyltransferase</keyword>
<evidence type="ECO:0000256" key="6">
    <source>
        <dbReference type="ARBA" id="ARBA00023122"/>
    </source>
</evidence>
<dbReference type="AlphaFoldDB" id="A0A2H4U5X0"/>
<comment type="subcellular location">
    <subcellularLocation>
        <location evidence="10">Cytoplasm</location>
    </subcellularLocation>
</comment>
<dbReference type="Proteomes" id="UP000232133">
    <property type="component" value="Chromosome"/>
</dbReference>
<dbReference type="SUPFAM" id="SSF54631">
    <property type="entry name" value="CBS-domain pair"/>
    <property type="match status" value="1"/>
</dbReference>
<sequence length="491" mass="54536">MKKESVGVVQTKYYNIEEPIELESGKTLDNITVAYETYGELNREKDNAILICHALSGDAHAAGWHEGDKKPGWWEIVIGPGKALDSEKYFIICSNVLGGCKGTTGPSSINPKTGKEYGIDFPVITINDMVNVQKKLIDAFGIDKLAAVVGGSMGGMQTLQWIVSYPEMMKKAIAIATTARSSPQQIAFNEVGRQSIVGDPNWNGGNYYGTDKIPKEGLSVARMIAHITYLSDESMYLKFGRDLQDKDEITYDLSMDFQVESYLHHQGASFVKRFDANSYLYITKAVDLFDLAQNNSLIDGLKDVKAKVEIISVDSDWLYPVEQGTEILTALNANDVEVSFSELKSNYGHDAFLLEKGQLNYILSKFLSDNIVEDLMITDVVTITEQAQIEEAAKLMFNLNVTHIPVVTNGKKLIGIVTSWDLSKAIATNSNDLKEIMTKTVKFCHADDSIESTARRMRKLDISCLPVVDDDFKLKGIISTDQISHLVSEYR</sequence>
<evidence type="ECO:0000256" key="7">
    <source>
        <dbReference type="ARBA" id="ARBA00023167"/>
    </source>
</evidence>
<evidence type="ECO:0000256" key="9">
    <source>
        <dbReference type="ARBA" id="ARBA00049043"/>
    </source>
</evidence>
<dbReference type="NCBIfam" id="TIGR01392">
    <property type="entry name" value="homoserO_Ac_trn"/>
    <property type="match status" value="1"/>
</dbReference>
<dbReference type="InterPro" id="IPR046342">
    <property type="entry name" value="CBS_dom_sf"/>
</dbReference>
<organism evidence="13 14">
    <name type="scientific">Methanobrevibacter smithii</name>
    <dbReference type="NCBI Taxonomy" id="2173"/>
    <lineage>
        <taxon>Archaea</taxon>
        <taxon>Methanobacteriati</taxon>
        <taxon>Methanobacteriota</taxon>
        <taxon>Methanomada group</taxon>
        <taxon>Methanobacteria</taxon>
        <taxon>Methanobacteriales</taxon>
        <taxon>Methanobacteriaceae</taxon>
        <taxon>Methanobrevibacter</taxon>
    </lineage>
</organism>
<evidence type="ECO:0000313" key="13">
    <source>
        <dbReference type="EMBL" id="ATZ59515.1"/>
    </source>
</evidence>
<keyword evidence="3 10" id="KW-0963">Cytoplasm</keyword>
<dbReference type="PROSITE" id="PS51371">
    <property type="entry name" value="CBS"/>
    <property type="match status" value="2"/>
</dbReference>
<dbReference type="Pfam" id="PF00561">
    <property type="entry name" value="Abhydrolase_1"/>
    <property type="match status" value="1"/>
</dbReference>
<dbReference type="CDD" id="cd04605">
    <property type="entry name" value="CBS_pair_arch_MET2_assoc"/>
    <property type="match status" value="1"/>
</dbReference>
<keyword evidence="5 10" id="KW-0808">Transferase</keyword>
<evidence type="ECO:0000256" key="2">
    <source>
        <dbReference type="ARBA" id="ARBA00011738"/>
    </source>
</evidence>
<dbReference type="Gene3D" id="1.10.1740.110">
    <property type="match status" value="1"/>
</dbReference>
<dbReference type="GO" id="GO:0009086">
    <property type="term" value="P:methionine biosynthetic process"/>
    <property type="evidence" value="ECO:0007669"/>
    <property type="project" value="UniProtKB-UniRule"/>
</dbReference>
<comment type="subunit">
    <text evidence="2 10">Homodimer.</text>
</comment>
<dbReference type="PANTHER" id="PTHR32268:SF11">
    <property type="entry name" value="HOMOSERINE O-ACETYLTRANSFERASE"/>
    <property type="match status" value="1"/>
</dbReference>
<gene>
    <name evidence="10" type="primary">metXA</name>
    <name evidence="13" type="ORF">BK798_03350</name>
</gene>
<evidence type="ECO:0000313" key="14">
    <source>
        <dbReference type="Proteomes" id="UP000232133"/>
    </source>
</evidence>
<keyword evidence="6 11" id="KW-0129">CBS domain</keyword>
<comment type="pathway">
    <text evidence="10">Amino-acid biosynthesis; L-methionine biosynthesis via de novo pathway; O-acetyl-L-homoserine from L-homoserine: step 1/1.</text>
</comment>
<dbReference type="Gene3D" id="3.10.580.10">
    <property type="entry name" value="CBS-domain"/>
    <property type="match status" value="1"/>
</dbReference>
<dbReference type="InterPro" id="IPR000644">
    <property type="entry name" value="CBS_dom"/>
</dbReference>
<comment type="caution">
    <text evidence="10">Lacks conserved residue(s) required for the propagation of feature annotation.</text>
</comment>
<keyword evidence="4 10" id="KW-0028">Amino-acid biosynthesis</keyword>
<feature type="active site" evidence="10">
    <location>
        <position position="349"/>
    </location>
</feature>
<reference evidence="13 14" key="1">
    <citation type="submission" date="2016-10" db="EMBL/GenBank/DDBJ databases">
        <authorList>
            <person name="Varghese N."/>
        </authorList>
    </citation>
    <scope>NUCLEOTIDE SEQUENCE [LARGE SCALE GENOMIC DNA]</scope>
    <source>
        <strain evidence="13 14">KB11</strain>
    </source>
</reference>
<accession>A0A2H4U5X0</accession>
<dbReference type="NCBIfam" id="NF001209">
    <property type="entry name" value="PRK00175.1"/>
    <property type="match status" value="1"/>
</dbReference>
<dbReference type="EC" id="2.3.1.31" evidence="10"/>
<dbReference type="SUPFAM" id="SSF53474">
    <property type="entry name" value="alpha/beta-Hydrolases"/>
    <property type="match status" value="1"/>
</dbReference>
<dbReference type="GeneID" id="35118380"/>
<dbReference type="EMBL" id="CP017803">
    <property type="protein sequence ID" value="ATZ59515.1"/>
    <property type="molecule type" value="Genomic_DNA"/>
</dbReference>
<name>A0A2H4U5X0_METSM</name>
<comment type="function">
    <text evidence="1 10">Transfers an acetyl group from acetyl-CoA to L-homoserine, forming acetyl-L-homoserine.</text>
</comment>
<dbReference type="Gene3D" id="3.40.50.1820">
    <property type="entry name" value="alpha/beta hydrolase"/>
    <property type="match status" value="1"/>
</dbReference>
<feature type="active site" evidence="10">
    <location>
        <position position="316"/>
    </location>
</feature>
<comment type="similarity">
    <text evidence="10">Belongs to the AB hydrolase superfamily. MetX family.</text>
</comment>
<dbReference type="HAMAP" id="MF_00296">
    <property type="entry name" value="MetX_acyltransf"/>
    <property type="match status" value="1"/>
</dbReference>
<keyword evidence="7 10" id="KW-0486">Methionine biosynthesis</keyword>
<evidence type="ECO:0000256" key="8">
    <source>
        <dbReference type="ARBA" id="ARBA00023315"/>
    </source>
</evidence>
<dbReference type="UniPathway" id="UPA00051">
    <property type="reaction ID" value="UER00074"/>
</dbReference>
<evidence type="ECO:0000256" key="4">
    <source>
        <dbReference type="ARBA" id="ARBA00022605"/>
    </source>
</evidence>
<dbReference type="InterPro" id="IPR008220">
    <property type="entry name" value="HAT_MetX-like"/>
</dbReference>
<feature type="active site" description="Nucleophile" evidence="10">
    <location>
        <position position="152"/>
    </location>
</feature>
<feature type="binding site" evidence="10">
    <location>
        <position position="222"/>
    </location>
    <ligand>
        <name>substrate</name>
    </ligand>
</feature>
<dbReference type="GO" id="GO:0004414">
    <property type="term" value="F:homoserine O-acetyltransferase activity"/>
    <property type="evidence" value="ECO:0007669"/>
    <property type="project" value="UniProtKB-UniRule"/>
</dbReference>
<feature type="binding site" evidence="10">
    <location>
        <position position="350"/>
    </location>
    <ligand>
        <name>substrate</name>
    </ligand>
</feature>